<gene>
    <name evidence="1" type="ORF">CD943_10905</name>
</gene>
<evidence type="ECO:0000313" key="1">
    <source>
        <dbReference type="EMBL" id="ASD27349.1"/>
    </source>
</evidence>
<sequence>MEPDAEERIKAAAQAQVIECLNRFYAMETGLWGGPLDALIVRTIIVGDIQGRPYDLSALAGVLDIPVSTIHRRVNDLVERNLLERSAAGRSVYLKPTVQTRQALDMTFDDMLATLTRLYRGDVGPRCGVPD</sequence>
<name>A0A1Z3LYV0_BREDI</name>
<reference evidence="1 2" key="1">
    <citation type="submission" date="2017-06" db="EMBL/GenBank/DDBJ databases">
        <title>Biodegradation of gentamicin by bacterial consortia AMQD4 in synthetic medium and raw gentamicin sewage.</title>
        <authorList>
            <person name="Chang H."/>
            <person name="Feng Y."/>
            <person name="Li Z."/>
            <person name="Xue J."/>
            <person name="Cheng D."/>
        </authorList>
    </citation>
    <scope>NUCLEOTIDE SEQUENCE [LARGE SCALE GENOMIC DNA]</scope>
    <source>
        <strain evidence="1 2">BZC3</strain>
    </source>
</reference>
<dbReference type="InterPro" id="IPR036388">
    <property type="entry name" value="WH-like_DNA-bd_sf"/>
</dbReference>
<dbReference type="SUPFAM" id="SSF46785">
    <property type="entry name" value="Winged helix' DNA-binding domain"/>
    <property type="match status" value="1"/>
</dbReference>
<protein>
    <recommendedName>
        <fullName evidence="3">MarR family transcriptional regulator</fullName>
    </recommendedName>
</protein>
<evidence type="ECO:0000313" key="2">
    <source>
        <dbReference type="Proteomes" id="UP000197024"/>
    </source>
</evidence>
<proteinExistence type="predicted"/>
<dbReference type="InterPro" id="IPR036390">
    <property type="entry name" value="WH_DNA-bd_sf"/>
</dbReference>
<accession>A0A1Z3LYV0</accession>
<evidence type="ECO:0008006" key="3">
    <source>
        <dbReference type="Google" id="ProtNLM"/>
    </source>
</evidence>
<reference evidence="1 2" key="2">
    <citation type="submission" date="2017-06" db="EMBL/GenBank/DDBJ databases">
        <authorList>
            <person name="Kim H.J."/>
            <person name="Triplett B.A."/>
        </authorList>
    </citation>
    <scope>NUCLEOTIDE SEQUENCE [LARGE SCALE GENOMIC DNA]</scope>
    <source>
        <strain evidence="1 2">BZC3</strain>
    </source>
</reference>
<dbReference type="Proteomes" id="UP000197024">
    <property type="component" value="Chromosome"/>
</dbReference>
<dbReference type="EMBL" id="CP021995">
    <property type="protein sequence ID" value="ASD27349.1"/>
    <property type="molecule type" value="Genomic_DNA"/>
</dbReference>
<organism evidence="1 2">
    <name type="scientific">Brevundimonas diminuta</name>
    <name type="common">Pseudomonas diminuta</name>
    <dbReference type="NCBI Taxonomy" id="293"/>
    <lineage>
        <taxon>Bacteria</taxon>
        <taxon>Pseudomonadati</taxon>
        <taxon>Pseudomonadota</taxon>
        <taxon>Alphaproteobacteria</taxon>
        <taxon>Caulobacterales</taxon>
        <taxon>Caulobacteraceae</taxon>
        <taxon>Brevundimonas</taxon>
    </lineage>
</organism>
<dbReference type="Gene3D" id="1.10.10.10">
    <property type="entry name" value="Winged helix-like DNA-binding domain superfamily/Winged helix DNA-binding domain"/>
    <property type="match status" value="1"/>
</dbReference>
<dbReference type="AlphaFoldDB" id="A0A1Z3LYV0"/>
<dbReference type="RefSeq" id="WP_088411036.1">
    <property type="nucleotide sequence ID" value="NZ_CP021995.1"/>
</dbReference>
<dbReference type="STRING" id="293.GCA_000988015_01017"/>